<accession>C5FUY4</accession>
<dbReference type="Proteomes" id="UP000002035">
    <property type="component" value="Unassembled WGS sequence"/>
</dbReference>
<dbReference type="HOGENOM" id="CLU_2196331_0_0_1"/>
<sequence length="108" mass="12111">MATEIKRQRDPISGCLFGLKLDECDFQSLGKQVATLSAQVAVCYTLQTTISHPREQASDQLPSAAGRLSKFFEVLYRPQDSPNTAHLSTWQRLNDLTARHYKDGADRV</sequence>
<dbReference type="GeneID" id="9222348"/>
<dbReference type="VEuPathDB" id="FungiDB:MCYG_06537"/>
<gene>
    <name evidence="1" type="ORF">MCYG_06537</name>
</gene>
<name>C5FUY4_ARTOC</name>
<reference evidence="2" key="1">
    <citation type="journal article" date="2012" name="MBio">
        <title>Comparative genome analysis of Trichophyton rubrum and related dermatophytes reveals candidate genes involved in infection.</title>
        <authorList>
            <person name="Martinez D.A."/>
            <person name="Oliver B.G."/>
            <person name="Graeser Y."/>
            <person name="Goldberg J.M."/>
            <person name="Li W."/>
            <person name="Martinez-Rossi N.M."/>
            <person name="Monod M."/>
            <person name="Shelest E."/>
            <person name="Barton R.C."/>
            <person name="Birch E."/>
            <person name="Brakhage A.A."/>
            <person name="Chen Z."/>
            <person name="Gurr S.J."/>
            <person name="Heiman D."/>
            <person name="Heitman J."/>
            <person name="Kosti I."/>
            <person name="Rossi A."/>
            <person name="Saif S."/>
            <person name="Samalova M."/>
            <person name="Saunders C.W."/>
            <person name="Shea T."/>
            <person name="Summerbell R.C."/>
            <person name="Xu J."/>
            <person name="Young S."/>
            <person name="Zeng Q."/>
            <person name="Birren B.W."/>
            <person name="Cuomo C.A."/>
            <person name="White T.C."/>
        </authorList>
    </citation>
    <scope>NUCLEOTIDE SEQUENCE [LARGE SCALE GENOMIC DNA]</scope>
    <source>
        <strain evidence="2">ATCC MYA-4605 / CBS 113480</strain>
    </source>
</reference>
<evidence type="ECO:0000313" key="2">
    <source>
        <dbReference type="Proteomes" id="UP000002035"/>
    </source>
</evidence>
<dbReference type="RefSeq" id="XP_002844573.1">
    <property type="nucleotide sequence ID" value="XM_002844527.1"/>
</dbReference>
<dbReference type="EMBL" id="DS995706">
    <property type="protein sequence ID" value="EEQ33718.1"/>
    <property type="molecule type" value="Genomic_DNA"/>
</dbReference>
<dbReference type="AlphaFoldDB" id="C5FUY4"/>
<proteinExistence type="predicted"/>
<keyword evidence="2" id="KW-1185">Reference proteome</keyword>
<evidence type="ECO:0000313" key="1">
    <source>
        <dbReference type="EMBL" id="EEQ33718.1"/>
    </source>
</evidence>
<protein>
    <submittedName>
        <fullName evidence="1">Uncharacterized protein</fullName>
    </submittedName>
</protein>
<organism evidence="1 2">
    <name type="scientific">Arthroderma otae (strain ATCC MYA-4605 / CBS 113480)</name>
    <name type="common">Microsporum canis</name>
    <dbReference type="NCBI Taxonomy" id="554155"/>
    <lineage>
        <taxon>Eukaryota</taxon>
        <taxon>Fungi</taxon>
        <taxon>Dikarya</taxon>
        <taxon>Ascomycota</taxon>
        <taxon>Pezizomycotina</taxon>
        <taxon>Eurotiomycetes</taxon>
        <taxon>Eurotiomycetidae</taxon>
        <taxon>Onygenales</taxon>
        <taxon>Arthrodermataceae</taxon>
        <taxon>Microsporum</taxon>
    </lineage>
</organism>